<name>A0A7W9W5B6_ARMRO</name>
<feature type="compositionally biased region" description="Polar residues" evidence="1">
    <location>
        <begin position="39"/>
        <end position="55"/>
    </location>
</feature>
<evidence type="ECO:0000313" key="3">
    <source>
        <dbReference type="EMBL" id="MBB6048886.1"/>
    </source>
</evidence>
<gene>
    <name evidence="3" type="ORF">HNQ39_000648</name>
</gene>
<keyword evidence="4" id="KW-1185">Reference proteome</keyword>
<evidence type="ECO:0008006" key="5">
    <source>
        <dbReference type="Google" id="ProtNLM"/>
    </source>
</evidence>
<reference evidence="3 4" key="1">
    <citation type="submission" date="2020-08" db="EMBL/GenBank/DDBJ databases">
        <title>Genomic Encyclopedia of Type Strains, Phase IV (KMG-IV): sequencing the most valuable type-strain genomes for metagenomic binning, comparative biology and taxonomic classification.</title>
        <authorList>
            <person name="Goeker M."/>
        </authorList>
    </citation>
    <scope>NUCLEOTIDE SEQUENCE [LARGE SCALE GENOMIC DNA]</scope>
    <source>
        <strain evidence="3 4">DSM 23562</strain>
    </source>
</reference>
<feature type="signal peptide" evidence="2">
    <location>
        <begin position="1"/>
        <end position="18"/>
    </location>
</feature>
<feature type="compositionally biased region" description="Gly residues" evidence="1">
    <location>
        <begin position="76"/>
        <end position="85"/>
    </location>
</feature>
<keyword evidence="2" id="KW-0732">Signal</keyword>
<evidence type="ECO:0000256" key="2">
    <source>
        <dbReference type="SAM" id="SignalP"/>
    </source>
</evidence>
<comment type="caution">
    <text evidence="3">The sequence shown here is derived from an EMBL/GenBank/DDBJ whole genome shotgun (WGS) entry which is preliminary data.</text>
</comment>
<dbReference type="EMBL" id="JACHGW010000001">
    <property type="protein sequence ID" value="MBB6048886.1"/>
    <property type="molecule type" value="Genomic_DNA"/>
</dbReference>
<feature type="region of interest" description="Disordered" evidence="1">
    <location>
        <begin position="24"/>
        <end position="85"/>
    </location>
</feature>
<organism evidence="3 4">
    <name type="scientific">Armatimonas rosea</name>
    <dbReference type="NCBI Taxonomy" id="685828"/>
    <lineage>
        <taxon>Bacteria</taxon>
        <taxon>Bacillati</taxon>
        <taxon>Armatimonadota</taxon>
        <taxon>Armatimonadia</taxon>
        <taxon>Armatimonadales</taxon>
        <taxon>Armatimonadaceae</taxon>
        <taxon>Armatimonas</taxon>
    </lineage>
</organism>
<evidence type="ECO:0000256" key="1">
    <source>
        <dbReference type="SAM" id="MobiDB-lite"/>
    </source>
</evidence>
<accession>A0A7W9W5B6</accession>
<proteinExistence type="predicted"/>
<dbReference type="Proteomes" id="UP000520814">
    <property type="component" value="Unassembled WGS sequence"/>
</dbReference>
<sequence length="85" mass="8869">MKYGLLVVLLLAALSVLAGCSKEATKAEDAPAYAKQMQKGDSSTASTQYATQYGQSGAMRGPGAMQGRMQGSYGQRQGGYGQQGR</sequence>
<feature type="compositionally biased region" description="Low complexity" evidence="1">
    <location>
        <begin position="65"/>
        <end position="75"/>
    </location>
</feature>
<dbReference type="RefSeq" id="WP_184192509.1">
    <property type="nucleotide sequence ID" value="NZ_JACHGW010000001.1"/>
</dbReference>
<dbReference type="PROSITE" id="PS51257">
    <property type="entry name" value="PROKAR_LIPOPROTEIN"/>
    <property type="match status" value="1"/>
</dbReference>
<dbReference type="AlphaFoldDB" id="A0A7W9W5B6"/>
<protein>
    <recommendedName>
        <fullName evidence="5">Lipoprotein</fullName>
    </recommendedName>
</protein>
<evidence type="ECO:0000313" key="4">
    <source>
        <dbReference type="Proteomes" id="UP000520814"/>
    </source>
</evidence>
<feature type="chain" id="PRO_5030685172" description="Lipoprotein" evidence="2">
    <location>
        <begin position="19"/>
        <end position="85"/>
    </location>
</feature>